<evidence type="ECO:0000256" key="1">
    <source>
        <dbReference type="SAM" id="MobiDB-lite"/>
    </source>
</evidence>
<keyword evidence="2" id="KW-0472">Membrane</keyword>
<feature type="transmembrane region" description="Helical" evidence="2">
    <location>
        <begin position="177"/>
        <end position="198"/>
    </location>
</feature>
<dbReference type="Proteomes" id="UP000838756">
    <property type="component" value="Unassembled WGS sequence"/>
</dbReference>
<reference evidence="3" key="1">
    <citation type="submission" date="2022-03" db="EMBL/GenBank/DDBJ databases">
        <authorList>
            <person name="Lindestad O."/>
        </authorList>
    </citation>
    <scope>NUCLEOTIDE SEQUENCE</scope>
</reference>
<keyword evidence="2" id="KW-1133">Transmembrane helix</keyword>
<keyword evidence="4" id="KW-1185">Reference proteome</keyword>
<dbReference type="AlphaFoldDB" id="A0A8S4RE79"/>
<sequence>MRDSVLKRYALAYIKENGSDNGVQEFLCFCAMQNIENWSDKIFEDTYKGFKRSNPTNDQHSTEYDRSNRQQTTGPQVTHVHINDNRGLDFWDYLLLSNLFGGRTTVINNPGFDTVSYQSREDKKKDSEDSRKLLALGIVAVVACVAFHALMCVWYNSSEKTARKSEKIDYLDSQLKMFKNIEFAVGAISLAALIGCAINPVLPVWGLVILGINSLVCLAGGVAFHMKHKKESENIKKAEEAVINYHKSEPGYDLGDSSNLEPPPPYSPQDPNTAPSAPSYDGTPGYAFGDPNATQQFGGCAAKP</sequence>
<keyword evidence="2" id="KW-0812">Transmembrane</keyword>
<protein>
    <submittedName>
        <fullName evidence="3">Jg18304 protein</fullName>
    </submittedName>
</protein>
<name>A0A8S4RE79_9NEOP</name>
<feature type="region of interest" description="Disordered" evidence="1">
    <location>
        <begin position="52"/>
        <end position="75"/>
    </location>
</feature>
<accession>A0A8S4RE79</accession>
<gene>
    <name evidence="3" type="primary">jg18304</name>
    <name evidence="3" type="ORF">PAEG_LOCUS13227</name>
</gene>
<evidence type="ECO:0000313" key="4">
    <source>
        <dbReference type="Proteomes" id="UP000838756"/>
    </source>
</evidence>
<feature type="region of interest" description="Disordered" evidence="1">
    <location>
        <begin position="253"/>
        <end position="304"/>
    </location>
</feature>
<feature type="transmembrane region" description="Helical" evidence="2">
    <location>
        <begin position="133"/>
        <end position="156"/>
    </location>
</feature>
<evidence type="ECO:0000313" key="3">
    <source>
        <dbReference type="EMBL" id="CAH2235602.1"/>
    </source>
</evidence>
<evidence type="ECO:0000256" key="2">
    <source>
        <dbReference type="SAM" id="Phobius"/>
    </source>
</evidence>
<dbReference type="OrthoDB" id="6433675at2759"/>
<proteinExistence type="predicted"/>
<comment type="caution">
    <text evidence="3">The sequence shown here is derived from an EMBL/GenBank/DDBJ whole genome shotgun (WGS) entry which is preliminary data.</text>
</comment>
<organism evidence="3 4">
    <name type="scientific">Pararge aegeria aegeria</name>
    <dbReference type="NCBI Taxonomy" id="348720"/>
    <lineage>
        <taxon>Eukaryota</taxon>
        <taxon>Metazoa</taxon>
        <taxon>Ecdysozoa</taxon>
        <taxon>Arthropoda</taxon>
        <taxon>Hexapoda</taxon>
        <taxon>Insecta</taxon>
        <taxon>Pterygota</taxon>
        <taxon>Neoptera</taxon>
        <taxon>Endopterygota</taxon>
        <taxon>Lepidoptera</taxon>
        <taxon>Glossata</taxon>
        <taxon>Ditrysia</taxon>
        <taxon>Papilionoidea</taxon>
        <taxon>Nymphalidae</taxon>
        <taxon>Satyrinae</taxon>
        <taxon>Satyrini</taxon>
        <taxon>Parargina</taxon>
        <taxon>Pararge</taxon>
    </lineage>
</organism>
<feature type="transmembrane region" description="Helical" evidence="2">
    <location>
        <begin position="204"/>
        <end position="226"/>
    </location>
</feature>
<dbReference type="EMBL" id="CAKXAJ010025143">
    <property type="protein sequence ID" value="CAH2235602.1"/>
    <property type="molecule type" value="Genomic_DNA"/>
</dbReference>